<evidence type="ECO:0000313" key="5">
    <source>
        <dbReference type="Proteomes" id="UP000215539"/>
    </source>
</evidence>
<gene>
    <name evidence="2" type="ORF">AXF12_00255</name>
    <name evidence="3" type="ORF">SAMEA44541418_01722</name>
</gene>
<dbReference type="EMBL" id="LT906449">
    <property type="protein sequence ID" value="SNV13434.1"/>
    <property type="molecule type" value="Genomic_DNA"/>
</dbReference>
<sequence>MDVDYFSSEQKPFVSFEEQEQPNPNNVFGVVGFVLSIMLLPISMVLGILSTVGIEGDAVDMAGGIIVLICWFLGTIFSSIGLSKQPRTLAVVGLCFSVLMFVVIILVSIFSEHI</sequence>
<feature type="transmembrane region" description="Helical" evidence="1">
    <location>
        <begin position="27"/>
        <end position="49"/>
    </location>
</feature>
<proteinExistence type="predicted"/>
<accession>A0AAX2GZB4</accession>
<dbReference type="AlphaFoldDB" id="A0AAX2GZB4"/>
<keyword evidence="1" id="KW-1133">Transmembrane helix</keyword>
<evidence type="ECO:0000313" key="4">
    <source>
        <dbReference type="Proteomes" id="UP000065822"/>
    </source>
</evidence>
<dbReference type="KEGG" id="chg:AXF12_00255"/>
<reference evidence="2 4" key="1">
    <citation type="submission" date="2016-02" db="EMBL/GenBank/DDBJ databases">
        <authorList>
            <person name="Holder M.E."/>
            <person name="Ajami N.J."/>
            <person name="Petrosino J.F."/>
        </authorList>
    </citation>
    <scope>NUCLEOTIDE SEQUENCE [LARGE SCALE GENOMIC DNA]</scope>
    <source>
        <strain evidence="2 4">CCUG 32990</strain>
    </source>
</reference>
<dbReference type="EMBL" id="CP014227">
    <property type="protein sequence ID" value="AMD84107.1"/>
    <property type="molecule type" value="Genomic_DNA"/>
</dbReference>
<keyword evidence="1" id="KW-0472">Membrane</keyword>
<reference evidence="3 5" key="2">
    <citation type="submission" date="2017-06" db="EMBL/GenBank/DDBJ databases">
        <authorList>
            <consortium name="Pathogen Informatics"/>
        </authorList>
    </citation>
    <scope>NUCLEOTIDE SEQUENCE [LARGE SCALE GENOMIC DNA]</scope>
    <source>
        <strain evidence="3 5">NCTC12947</strain>
    </source>
</reference>
<dbReference type="Proteomes" id="UP000065822">
    <property type="component" value="Chromosome"/>
</dbReference>
<evidence type="ECO:0000313" key="2">
    <source>
        <dbReference type="EMBL" id="AMD84107.1"/>
    </source>
</evidence>
<organism evidence="3 5">
    <name type="scientific">Capnocytophaga haemolytica</name>
    <dbReference type="NCBI Taxonomy" id="45243"/>
    <lineage>
        <taxon>Bacteria</taxon>
        <taxon>Pseudomonadati</taxon>
        <taxon>Bacteroidota</taxon>
        <taxon>Flavobacteriia</taxon>
        <taxon>Flavobacteriales</taxon>
        <taxon>Flavobacteriaceae</taxon>
        <taxon>Capnocytophaga</taxon>
    </lineage>
</organism>
<feature type="transmembrane region" description="Helical" evidence="1">
    <location>
        <begin position="61"/>
        <end position="82"/>
    </location>
</feature>
<evidence type="ECO:0000313" key="3">
    <source>
        <dbReference type="EMBL" id="SNV13434.1"/>
    </source>
</evidence>
<dbReference type="Proteomes" id="UP000215539">
    <property type="component" value="Chromosome 1"/>
</dbReference>
<keyword evidence="4" id="KW-1185">Reference proteome</keyword>
<name>A0AAX2GZB4_9FLAO</name>
<dbReference type="RefSeq" id="WP_066427537.1">
    <property type="nucleotide sequence ID" value="NZ_CP014227.1"/>
</dbReference>
<feature type="transmembrane region" description="Helical" evidence="1">
    <location>
        <begin position="88"/>
        <end position="110"/>
    </location>
</feature>
<protein>
    <submittedName>
        <fullName evidence="3">Uncharacterized protein</fullName>
    </submittedName>
</protein>
<evidence type="ECO:0000256" key="1">
    <source>
        <dbReference type="SAM" id="Phobius"/>
    </source>
</evidence>
<keyword evidence="1" id="KW-0812">Transmembrane</keyword>